<dbReference type="Pfam" id="PF13585">
    <property type="entry name" value="CHU_C"/>
    <property type="match status" value="1"/>
</dbReference>
<name>A0A4V4H1F1_9BACT</name>
<evidence type="ECO:0000313" key="4">
    <source>
        <dbReference type="Proteomes" id="UP000306918"/>
    </source>
</evidence>
<feature type="signal peptide" evidence="1">
    <location>
        <begin position="1"/>
        <end position="21"/>
    </location>
</feature>
<organism evidence="3 4">
    <name type="scientific">Niastella caeni</name>
    <dbReference type="NCBI Taxonomy" id="2569763"/>
    <lineage>
        <taxon>Bacteria</taxon>
        <taxon>Pseudomonadati</taxon>
        <taxon>Bacteroidota</taxon>
        <taxon>Chitinophagia</taxon>
        <taxon>Chitinophagales</taxon>
        <taxon>Chitinophagaceae</taxon>
        <taxon>Niastella</taxon>
    </lineage>
</organism>
<keyword evidence="1" id="KW-0732">Signal</keyword>
<accession>A0A4V4H1F1</accession>
<feature type="domain" description="PKD-like" evidence="2">
    <location>
        <begin position="285"/>
        <end position="354"/>
    </location>
</feature>
<evidence type="ECO:0000313" key="3">
    <source>
        <dbReference type="EMBL" id="THU40286.1"/>
    </source>
</evidence>
<comment type="caution">
    <text evidence="3">The sequence shown here is derived from an EMBL/GenBank/DDBJ whole genome shotgun (WGS) entry which is preliminary data.</text>
</comment>
<reference evidence="3 4" key="1">
    <citation type="submission" date="2019-04" db="EMBL/GenBank/DDBJ databases">
        <title>Niastella caeni sp. nov., isolated from activated sludge.</title>
        <authorList>
            <person name="Sheng M."/>
        </authorList>
    </citation>
    <scope>NUCLEOTIDE SEQUENCE [LARGE SCALE GENOMIC DNA]</scope>
    <source>
        <strain evidence="3 4">HX-2-15</strain>
    </source>
</reference>
<dbReference type="EMBL" id="STFF01000002">
    <property type="protein sequence ID" value="THU40286.1"/>
    <property type="molecule type" value="Genomic_DNA"/>
</dbReference>
<dbReference type="Pfam" id="PF19408">
    <property type="entry name" value="PKD_6"/>
    <property type="match status" value="1"/>
</dbReference>
<evidence type="ECO:0000259" key="2">
    <source>
        <dbReference type="Pfam" id="PF19408"/>
    </source>
</evidence>
<dbReference type="RefSeq" id="WP_136577039.1">
    <property type="nucleotide sequence ID" value="NZ_STFF01000002.1"/>
</dbReference>
<dbReference type="Proteomes" id="UP000306918">
    <property type="component" value="Unassembled WGS sequence"/>
</dbReference>
<dbReference type="InterPro" id="IPR026341">
    <property type="entry name" value="T9SS_type_B"/>
</dbReference>
<dbReference type="InterPro" id="IPR045829">
    <property type="entry name" value="PKD_6"/>
</dbReference>
<dbReference type="OrthoDB" id="1490014at2"/>
<evidence type="ECO:0000256" key="1">
    <source>
        <dbReference type="SAM" id="SignalP"/>
    </source>
</evidence>
<keyword evidence="4" id="KW-1185">Reference proteome</keyword>
<gene>
    <name evidence="3" type="ORF">FAM09_10490</name>
</gene>
<dbReference type="NCBIfam" id="TIGR04131">
    <property type="entry name" value="Bac_Flav_CTERM"/>
    <property type="match status" value="1"/>
</dbReference>
<proteinExistence type="predicted"/>
<protein>
    <submittedName>
        <fullName evidence="3">T9SS type B sorting domain-containing protein</fullName>
    </submittedName>
</protein>
<sequence length="808" mass="84908">MKKYLFCFVAILIVIAGRSQVQTCPSNINFSSGDLSFWSATTGLMNGATQTYPAPNSGVASIPEYTIGNTGIKVITSSTNDPYGFFPTIPTINGYTYNYSIMLGSTSTSRDLTSGGRSPGGFTRAISYTIDVPAGDPSIPYTMTYAYAMVLENGTHNSAEQPMFKATLTTSAGIITCASPEYFLPTFNNAPGGGTSTGATLDTAAALANGFTNSPVPFLSFSGNGNGNGTLLYDVWTKGWTEVTFDLSPYRGDKVTLTFAADNCTPGAHFAYSYVALRNVCAGLEISGKKVACTNSTIEYSVPALAGATYNWTVPAGWTINSGSNTNIINVTVGSNGGVITNREVNGCADLTATIAVTTSPPTVAGRVMDDTTICAGINNCPLSVADEVGAVLKWISSTDGITWNEIAVTADNYTAQNLSTTTRYAALVQNGSACNIDTSAAALITVDPKTLGGAVSPTNTNVCLGENVNPALSLVNYRGSVLNWQLSYDNSNWNNITPVNNSDSYQAGAVTRTTYYRALLKSGVCPADTSGLATVRFFNVPVPAASIVPDSSTICFGKSAVLNATITTGTNYAWSNNVPLTPGGSGTVSALPYSLTVTATPKTTSNVVLTVTNAGCPNSLKDTFHIGVTDPIIVNAGNDTAVVVNQPLQLNATVNDPVANNWSWAPATGLNFANIHDPVAMYNMNAPAAITYVVTAQTMAGCTGTDTITVKIFKTGADIFMPSGFTPNGDGRNDVIRPVLVGIQQLNFFRVYNRWGQLIFSTSQANKGWDGTVGGSRQATENFVYMVQAVDYTGKVIIKRGNFVLVR</sequence>
<dbReference type="AlphaFoldDB" id="A0A4V4H1F1"/>
<feature type="chain" id="PRO_5020224951" evidence="1">
    <location>
        <begin position="22"/>
        <end position="808"/>
    </location>
</feature>